<dbReference type="CDD" id="cd00009">
    <property type="entry name" value="AAA"/>
    <property type="match status" value="1"/>
</dbReference>
<dbReference type="SMART" id="SM00382">
    <property type="entry name" value="AAA"/>
    <property type="match status" value="1"/>
</dbReference>
<dbReference type="Proteomes" id="UP000322876">
    <property type="component" value="Unassembled WGS sequence"/>
</dbReference>
<keyword evidence="2" id="KW-0067">ATP-binding</keyword>
<comment type="caution">
    <text evidence="2">The sequence shown here is derived from an EMBL/GenBank/DDBJ whole genome shotgun (WGS) entry which is preliminary data.</text>
</comment>
<dbReference type="Pfam" id="PF13635">
    <property type="entry name" value="DUF4143"/>
    <property type="match status" value="1"/>
</dbReference>
<organism evidence="2 3">
    <name type="scientific">Deferribacter autotrophicus</name>
    <dbReference type="NCBI Taxonomy" id="500465"/>
    <lineage>
        <taxon>Bacteria</taxon>
        <taxon>Pseudomonadati</taxon>
        <taxon>Deferribacterota</taxon>
        <taxon>Deferribacteres</taxon>
        <taxon>Deferribacterales</taxon>
        <taxon>Deferribacteraceae</taxon>
        <taxon>Deferribacter</taxon>
    </lineage>
</organism>
<keyword evidence="3" id="KW-1185">Reference proteome</keyword>
<dbReference type="InterPro" id="IPR003593">
    <property type="entry name" value="AAA+_ATPase"/>
</dbReference>
<dbReference type="InterPro" id="IPR041682">
    <property type="entry name" value="AAA_14"/>
</dbReference>
<dbReference type="InterPro" id="IPR025420">
    <property type="entry name" value="DUF4143"/>
</dbReference>
<dbReference type="Pfam" id="PF13173">
    <property type="entry name" value="AAA_14"/>
    <property type="match status" value="1"/>
</dbReference>
<protein>
    <submittedName>
        <fullName evidence="2">ATP-binding protein</fullName>
    </submittedName>
</protein>
<sequence length="376" mass="44649">MLIRRIIQEEIEKRLFKGKAVIIYGARQVGKTTLVKQIANKYKDESIYLNCDEPDIRDKLFNKTSTELKHLIGNKKLVIIDEAQRVKDVGLTLKLIVDNFREIQVIATGSSSFDLSNDISEPLTGRKYEFFLPPFSIEELREIYSDIELNRILENLIIYGMYPETVLNCEDREINLKSLADSYLFKDILMYQNIKNPDILRRLLQALALQIGNEVSYTELSKLLGIDKKTVESYINILEQAFIIFRLNPFSSNLRKELKKLRKIYFYDTGIRNALINNFNPSYLRQDWGALWENFVIIERIKYLRNHLVNKSYFFWRNIYKQEVDYLEFGNDKIYAFEIKWKKDRSKLPNMFNELYPNNEFIVVNKENFLDVIYRA</sequence>
<evidence type="ECO:0000313" key="2">
    <source>
        <dbReference type="EMBL" id="KAA0257641.1"/>
    </source>
</evidence>
<proteinExistence type="predicted"/>
<evidence type="ECO:0000313" key="3">
    <source>
        <dbReference type="Proteomes" id="UP000322876"/>
    </source>
</evidence>
<dbReference type="PANTHER" id="PTHR43566:SF1">
    <property type="entry name" value="AAA+ ATPASE DOMAIN-CONTAINING PROTEIN"/>
    <property type="match status" value="1"/>
</dbReference>
<keyword evidence="2" id="KW-0547">Nucleotide-binding</keyword>
<accession>A0A5A8F1N2</accession>
<dbReference type="Gene3D" id="3.40.50.300">
    <property type="entry name" value="P-loop containing nucleotide triphosphate hydrolases"/>
    <property type="match status" value="1"/>
</dbReference>
<dbReference type="InterPro" id="IPR027417">
    <property type="entry name" value="P-loop_NTPase"/>
</dbReference>
<reference evidence="2 3" key="1">
    <citation type="submission" date="2019-06" db="EMBL/GenBank/DDBJ databases">
        <title>Genomic insights into carbon and energy metabolism of Deferribacter autotrophicus revealed new metabolic traits in the phylum Deferribacteres.</title>
        <authorList>
            <person name="Slobodkin A.I."/>
            <person name="Slobodkina G.B."/>
            <person name="Allioux M."/>
            <person name="Alain K."/>
            <person name="Jebbar M."/>
            <person name="Shadrin V."/>
            <person name="Kublanov I.V."/>
            <person name="Toshchakov S.V."/>
            <person name="Bonch-Osmolovskaya E.A."/>
        </authorList>
    </citation>
    <scope>NUCLEOTIDE SEQUENCE [LARGE SCALE GENOMIC DNA]</scope>
    <source>
        <strain evidence="2 3">SL50</strain>
    </source>
</reference>
<dbReference type="PANTHER" id="PTHR43566">
    <property type="entry name" value="CONSERVED PROTEIN"/>
    <property type="match status" value="1"/>
</dbReference>
<dbReference type="EMBL" id="VFJB01000006">
    <property type="protein sequence ID" value="KAA0257641.1"/>
    <property type="molecule type" value="Genomic_DNA"/>
</dbReference>
<dbReference type="SUPFAM" id="SSF52540">
    <property type="entry name" value="P-loop containing nucleoside triphosphate hydrolases"/>
    <property type="match status" value="1"/>
</dbReference>
<dbReference type="RefSeq" id="WP_149266614.1">
    <property type="nucleotide sequence ID" value="NZ_VFJB01000006.1"/>
</dbReference>
<feature type="domain" description="AAA+ ATPase" evidence="1">
    <location>
        <begin position="17"/>
        <end position="135"/>
    </location>
</feature>
<gene>
    <name evidence="2" type="ORF">FHQ18_07805</name>
</gene>
<dbReference type="OrthoDB" id="9783412at2"/>
<dbReference type="AlphaFoldDB" id="A0A5A8F1N2"/>
<evidence type="ECO:0000259" key="1">
    <source>
        <dbReference type="SMART" id="SM00382"/>
    </source>
</evidence>
<dbReference type="GO" id="GO:0005524">
    <property type="term" value="F:ATP binding"/>
    <property type="evidence" value="ECO:0007669"/>
    <property type="project" value="UniProtKB-KW"/>
</dbReference>
<name>A0A5A8F1N2_9BACT</name>